<evidence type="ECO:0000313" key="5">
    <source>
        <dbReference type="Proteomes" id="UP000178943"/>
    </source>
</evidence>
<dbReference type="Pfam" id="PF00294">
    <property type="entry name" value="PfkB"/>
    <property type="match status" value="1"/>
</dbReference>
<organism evidence="4 5">
    <name type="scientific">Candidatus Fischerbacteria bacterium RBG_13_37_8</name>
    <dbReference type="NCBI Taxonomy" id="1817863"/>
    <lineage>
        <taxon>Bacteria</taxon>
        <taxon>Candidatus Fischeribacteriota</taxon>
    </lineage>
</organism>
<dbReference type="Gene3D" id="3.40.1190.20">
    <property type="match status" value="1"/>
</dbReference>
<keyword evidence="1" id="KW-0808">Transferase</keyword>
<dbReference type="PANTHER" id="PTHR46969:SF1">
    <property type="entry name" value="BIFUNCTIONAL PROTEIN HLDE"/>
    <property type="match status" value="1"/>
</dbReference>
<evidence type="ECO:0000313" key="4">
    <source>
        <dbReference type="EMBL" id="OGF62414.1"/>
    </source>
</evidence>
<dbReference type="GO" id="GO:0005829">
    <property type="term" value="C:cytosol"/>
    <property type="evidence" value="ECO:0007669"/>
    <property type="project" value="TreeGrafter"/>
</dbReference>
<reference evidence="4 5" key="1">
    <citation type="journal article" date="2016" name="Nat. Commun.">
        <title>Thousands of microbial genomes shed light on interconnected biogeochemical processes in an aquifer system.</title>
        <authorList>
            <person name="Anantharaman K."/>
            <person name="Brown C.T."/>
            <person name="Hug L.A."/>
            <person name="Sharon I."/>
            <person name="Castelle C.J."/>
            <person name="Probst A.J."/>
            <person name="Thomas B.C."/>
            <person name="Singh A."/>
            <person name="Wilkins M.J."/>
            <person name="Karaoz U."/>
            <person name="Brodie E.L."/>
            <person name="Williams K.H."/>
            <person name="Hubbard S.S."/>
            <person name="Banfield J.F."/>
        </authorList>
    </citation>
    <scope>NUCLEOTIDE SEQUENCE [LARGE SCALE GENOMIC DNA]</scope>
</reference>
<evidence type="ECO:0000256" key="2">
    <source>
        <dbReference type="ARBA" id="ARBA00022777"/>
    </source>
</evidence>
<dbReference type="AlphaFoldDB" id="A0A1F5VG67"/>
<dbReference type="InterPro" id="IPR011611">
    <property type="entry name" value="PfkB_dom"/>
</dbReference>
<proteinExistence type="predicted"/>
<comment type="caution">
    <text evidence="4">The sequence shown here is derived from an EMBL/GenBank/DDBJ whole genome shotgun (WGS) entry which is preliminary data.</text>
</comment>
<dbReference type="STRING" id="1817863.A2Y62_17050"/>
<evidence type="ECO:0000259" key="3">
    <source>
        <dbReference type="Pfam" id="PF00294"/>
    </source>
</evidence>
<name>A0A1F5VG67_9BACT</name>
<dbReference type="GO" id="GO:0016773">
    <property type="term" value="F:phosphotransferase activity, alcohol group as acceptor"/>
    <property type="evidence" value="ECO:0007669"/>
    <property type="project" value="InterPro"/>
</dbReference>
<feature type="domain" description="Carbohydrate kinase PfkB" evidence="3">
    <location>
        <begin position="47"/>
        <end position="318"/>
    </location>
</feature>
<dbReference type="GO" id="GO:0033785">
    <property type="term" value="F:heptose 7-phosphate kinase activity"/>
    <property type="evidence" value="ECO:0007669"/>
    <property type="project" value="TreeGrafter"/>
</dbReference>
<evidence type="ECO:0000256" key="1">
    <source>
        <dbReference type="ARBA" id="ARBA00022679"/>
    </source>
</evidence>
<dbReference type="PROSITE" id="PS00583">
    <property type="entry name" value="PFKB_KINASES_1"/>
    <property type="match status" value="1"/>
</dbReference>
<dbReference type="CDD" id="cd01172">
    <property type="entry name" value="RfaE_like"/>
    <property type="match status" value="1"/>
</dbReference>
<dbReference type="SUPFAM" id="SSF53613">
    <property type="entry name" value="Ribokinase-like"/>
    <property type="match status" value="1"/>
</dbReference>
<dbReference type="Proteomes" id="UP000178943">
    <property type="component" value="Unassembled WGS sequence"/>
</dbReference>
<accession>A0A1F5VG67</accession>
<sequence length="340" mass="37424">MTAQNMLDITNSWKGQKVLLLGDIIADEYLYGGIHRISREAPVFIVEYDHNDYFPGGAGNTALQIKELGGEPIPVGIIGNDEEGNLIIDYFNKHNITTDFIIKTKMPTIKKTRIIAGSAHSVRQQILRIDKGNKNLTDPDVQHKLLSTLHMLLKESDSLAISDYGYGFDDAHFVQKVLDEARKLDKITIADSRFQLLDYKGVYAATPNEPEVEAALRMVVNENKSKLETAGFTILSLLNCKILLITRGKKGMALFEPDKDMQLIDIFGTDQIVDVSGAGDTVLGTFALALSANASSYIAARLANYAGGIVVMKRGTSQASLAELTAAIHKDNKEWEHLSK</sequence>
<dbReference type="PANTHER" id="PTHR46969">
    <property type="entry name" value="BIFUNCTIONAL PROTEIN HLDE"/>
    <property type="match status" value="1"/>
</dbReference>
<dbReference type="EMBL" id="MFGW01000180">
    <property type="protein sequence ID" value="OGF62414.1"/>
    <property type="molecule type" value="Genomic_DNA"/>
</dbReference>
<gene>
    <name evidence="4" type="ORF">A2Y62_17050</name>
</gene>
<keyword evidence="2" id="KW-0418">Kinase</keyword>
<dbReference type="GO" id="GO:0033786">
    <property type="term" value="F:heptose-1-phosphate adenylyltransferase activity"/>
    <property type="evidence" value="ECO:0007669"/>
    <property type="project" value="TreeGrafter"/>
</dbReference>
<protein>
    <recommendedName>
        <fullName evidence="3">Carbohydrate kinase PfkB domain-containing protein</fullName>
    </recommendedName>
</protein>
<dbReference type="InterPro" id="IPR029056">
    <property type="entry name" value="Ribokinase-like"/>
</dbReference>
<dbReference type="InterPro" id="IPR002173">
    <property type="entry name" value="Carboh/pur_kinase_PfkB_CS"/>
</dbReference>
<dbReference type="InterPro" id="IPR011913">
    <property type="entry name" value="RfaE_dom_I"/>
</dbReference>